<evidence type="ECO:0000313" key="2">
    <source>
        <dbReference type="Proteomes" id="UP000789704"/>
    </source>
</evidence>
<dbReference type="Proteomes" id="UP000789704">
    <property type="component" value="Unassembled WGS sequence"/>
</dbReference>
<proteinExistence type="predicted"/>
<reference evidence="1" key="1">
    <citation type="submission" date="2021-04" db="EMBL/GenBank/DDBJ databases">
        <authorList>
            <person name="Vanwijnsberghe S."/>
        </authorList>
    </citation>
    <scope>NUCLEOTIDE SEQUENCE</scope>
    <source>
        <strain evidence="1">LMG 31841</strain>
    </source>
</reference>
<sequence length="404" mass="44506">MTDVITEITRFNAGRDPERLAMKYAAMRTSAFVFLRGTCHLFYARMPTGGILDGIPQTWICGDMHLENFGSYKADNRLIYFDINDFDEACLAPCLAELARLLASVLAAADGLRVSRAEALALCHTAIDAYSAALRLGKARWIEEELATGMVRELFDTLHERTRVDHLNRRTELKGKKRTLKVDGKKALPVDDKTRAAVTAFMSAFAASEPDPSFYRMIDVARRIAGTGSLGVDRYVMLVEGKGSPDGNYLIDLKEALPSSVAPYVKTKQPAWGSEAQRVVAIQQRAQAVSQAFLHAVEFNGKPYVLRSLQPSEDRVTLANWNGKLSRLESVVNNMAELSAWSQLRSGGREGSAIADELIAFGNGTDWHMPLIQLAVQCEAQVMTDWQAYSAAYDKGAFGARAKG</sequence>
<evidence type="ECO:0008006" key="3">
    <source>
        <dbReference type="Google" id="ProtNLM"/>
    </source>
</evidence>
<organism evidence="1 2">
    <name type="scientific">Paraburkholderia saeva</name>
    <dbReference type="NCBI Taxonomy" id="2777537"/>
    <lineage>
        <taxon>Bacteria</taxon>
        <taxon>Pseudomonadati</taxon>
        <taxon>Pseudomonadota</taxon>
        <taxon>Betaproteobacteria</taxon>
        <taxon>Burkholderiales</taxon>
        <taxon>Burkholderiaceae</taxon>
        <taxon>Paraburkholderia</taxon>
    </lineage>
</organism>
<dbReference type="InterPro" id="IPR018721">
    <property type="entry name" value="DUF2252"/>
</dbReference>
<comment type="caution">
    <text evidence="1">The sequence shown here is derived from an EMBL/GenBank/DDBJ whole genome shotgun (WGS) entry which is preliminary data.</text>
</comment>
<protein>
    <recommendedName>
        <fullName evidence="3">DUF2252 domain-containing protein</fullName>
    </recommendedName>
</protein>
<dbReference type="RefSeq" id="WP_228879233.1">
    <property type="nucleotide sequence ID" value="NZ_CAJQYX010000021.1"/>
</dbReference>
<keyword evidence="2" id="KW-1185">Reference proteome</keyword>
<dbReference type="PANTHER" id="PTHR39441">
    <property type="entry name" value="DUF2252 DOMAIN-CONTAINING PROTEIN"/>
    <property type="match status" value="1"/>
</dbReference>
<name>A0A9N8RYY3_9BURK</name>
<gene>
    <name evidence="1" type="ORF">LMG31841_03500</name>
</gene>
<dbReference type="EMBL" id="CAJQZC010000006">
    <property type="protein sequence ID" value="CAG4905890.1"/>
    <property type="molecule type" value="Genomic_DNA"/>
</dbReference>
<dbReference type="AlphaFoldDB" id="A0A9N8RYY3"/>
<dbReference type="PANTHER" id="PTHR39441:SF1">
    <property type="entry name" value="DUF2252 DOMAIN-CONTAINING PROTEIN"/>
    <property type="match status" value="1"/>
</dbReference>
<evidence type="ECO:0000313" key="1">
    <source>
        <dbReference type="EMBL" id="CAG4905890.1"/>
    </source>
</evidence>
<accession>A0A9N8RYY3</accession>
<dbReference type="Pfam" id="PF10009">
    <property type="entry name" value="DUF2252"/>
    <property type="match status" value="1"/>
</dbReference>